<dbReference type="PRINTS" id="PR00081">
    <property type="entry name" value="GDHRDH"/>
</dbReference>
<accession>A0A017T3C8</accession>
<dbReference type="SUPFAM" id="SSF51735">
    <property type="entry name" value="NAD(P)-binding Rossmann-fold domains"/>
    <property type="match status" value="1"/>
</dbReference>
<dbReference type="InterPro" id="IPR020904">
    <property type="entry name" value="Sc_DH/Rdtase_CS"/>
</dbReference>
<dbReference type="Gene3D" id="3.40.50.720">
    <property type="entry name" value="NAD(P)-binding Rossmann-like Domain"/>
    <property type="match status" value="1"/>
</dbReference>
<feature type="compositionally biased region" description="Basic and acidic residues" evidence="3">
    <location>
        <begin position="26"/>
        <end position="50"/>
    </location>
</feature>
<dbReference type="eggNOG" id="COG1028">
    <property type="taxonomic scope" value="Bacteria"/>
</dbReference>
<dbReference type="PANTHER" id="PTHR48107">
    <property type="entry name" value="NADPH-DEPENDENT ALDEHYDE REDUCTASE-LIKE PROTEIN, CHLOROPLASTIC-RELATED"/>
    <property type="match status" value="1"/>
</dbReference>
<evidence type="ECO:0000256" key="3">
    <source>
        <dbReference type="SAM" id="MobiDB-lite"/>
    </source>
</evidence>
<reference evidence="4 5" key="1">
    <citation type="submission" date="2013-05" db="EMBL/GenBank/DDBJ databases">
        <title>Genome assembly of Chondromyces apiculatus DSM 436.</title>
        <authorList>
            <person name="Sharma G."/>
            <person name="Khatri I."/>
            <person name="Kaur C."/>
            <person name="Mayilraj S."/>
            <person name="Subramanian S."/>
        </authorList>
    </citation>
    <scope>NUCLEOTIDE SEQUENCE [LARGE SCALE GENOMIC DNA]</scope>
    <source>
        <strain evidence="4 5">DSM 436</strain>
    </source>
</reference>
<comment type="similarity">
    <text evidence="1">Belongs to the short-chain dehydrogenases/reductases (SDR) family.</text>
</comment>
<dbReference type="PRINTS" id="PR00080">
    <property type="entry name" value="SDRFAMILY"/>
</dbReference>
<dbReference type="AlphaFoldDB" id="A0A017T3C8"/>
<protein>
    <submittedName>
        <fullName evidence="4">Oxidoreductase, short chain dehydrogenase/reductase family</fullName>
    </submittedName>
</protein>
<dbReference type="Proteomes" id="UP000019678">
    <property type="component" value="Unassembled WGS sequence"/>
</dbReference>
<dbReference type="InterPro" id="IPR002347">
    <property type="entry name" value="SDR_fam"/>
</dbReference>
<name>A0A017T3C8_9BACT</name>
<keyword evidence="2" id="KW-0560">Oxidoreductase</keyword>
<comment type="caution">
    <text evidence="4">The sequence shown here is derived from an EMBL/GenBank/DDBJ whole genome shotgun (WGS) entry which is preliminary data.</text>
</comment>
<organism evidence="4 5">
    <name type="scientific">Chondromyces apiculatus DSM 436</name>
    <dbReference type="NCBI Taxonomy" id="1192034"/>
    <lineage>
        <taxon>Bacteria</taxon>
        <taxon>Pseudomonadati</taxon>
        <taxon>Myxococcota</taxon>
        <taxon>Polyangia</taxon>
        <taxon>Polyangiales</taxon>
        <taxon>Polyangiaceae</taxon>
        <taxon>Chondromyces</taxon>
    </lineage>
</organism>
<dbReference type="FunFam" id="3.40.50.720:FF:000084">
    <property type="entry name" value="Short-chain dehydrogenase reductase"/>
    <property type="match status" value="1"/>
</dbReference>
<dbReference type="PANTHER" id="PTHR48107:SF16">
    <property type="entry name" value="NADPH-DEPENDENT ALDEHYDE REDUCTASE 1, CHLOROPLASTIC"/>
    <property type="match status" value="1"/>
</dbReference>
<evidence type="ECO:0000256" key="1">
    <source>
        <dbReference type="ARBA" id="ARBA00006484"/>
    </source>
</evidence>
<evidence type="ECO:0000313" key="5">
    <source>
        <dbReference type="Proteomes" id="UP000019678"/>
    </source>
</evidence>
<evidence type="ECO:0000256" key="2">
    <source>
        <dbReference type="ARBA" id="ARBA00023002"/>
    </source>
</evidence>
<evidence type="ECO:0000313" key="4">
    <source>
        <dbReference type="EMBL" id="EYF03759.1"/>
    </source>
</evidence>
<keyword evidence="5" id="KW-1185">Reference proteome</keyword>
<sequence length="300" mass="32500">MRPMKEPAAKSDPKDREPKPPFPPQEQDRPGFESRMDPRPDHGEDTYKGTGRLKDRVALITGGDSGIGRAVALAFAREGADVAIAYLREEQEDAEGAKRSVEEAGRKAVLIPVDLVEESECKRLVDATVKHFGRIDILVNNAAEQGKSVEKFEDIGAARVERTFRVNIIAMFHLVRHALPHMTKGSSIINVSSVQAYLPSAEILDYATTKGAIVAFSKGLAESLIERGIRVNSVAPGPVWTPLVIQSFDAKKNSEFGKNSPMKRPAQPGELAPAFVFLASDESSYINGEVLGVTGGKPLG</sequence>
<feature type="region of interest" description="Disordered" evidence="3">
    <location>
        <begin position="1"/>
        <end position="50"/>
    </location>
</feature>
<dbReference type="EMBL" id="ASRX01000042">
    <property type="protein sequence ID" value="EYF03759.1"/>
    <property type="molecule type" value="Genomic_DNA"/>
</dbReference>
<gene>
    <name evidence="4" type="ORF">CAP_5189</name>
</gene>
<feature type="compositionally biased region" description="Basic and acidic residues" evidence="3">
    <location>
        <begin position="1"/>
        <end position="19"/>
    </location>
</feature>
<proteinExistence type="inferred from homology"/>
<dbReference type="Pfam" id="PF13561">
    <property type="entry name" value="adh_short_C2"/>
    <property type="match status" value="1"/>
</dbReference>
<dbReference type="STRING" id="1192034.CAP_5189"/>
<dbReference type="GO" id="GO:0016614">
    <property type="term" value="F:oxidoreductase activity, acting on CH-OH group of donors"/>
    <property type="evidence" value="ECO:0007669"/>
    <property type="project" value="UniProtKB-ARBA"/>
</dbReference>
<dbReference type="CDD" id="cd05355">
    <property type="entry name" value="SDR_c1"/>
    <property type="match status" value="1"/>
</dbReference>
<dbReference type="InterPro" id="IPR036291">
    <property type="entry name" value="NAD(P)-bd_dom_sf"/>
</dbReference>
<dbReference type="PROSITE" id="PS00061">
    <property type="entry name" value="ADH_SHORT"/>
    <property type="match status" value="1"/>
</dbReference>